<comment type="caution">
    <text evidence="1">The sequence shown here is derived from an EMBL/GenBank/DDBJ whole genome shotgun (WGS) entry which is preliminary data.</text>
</comment>
<accession>A0AA87MSJ8</accession>
<sequence>MEGFALSRFSDKNGIQWFFAILPSTSMKGIYHIGWIQKKDLQLIDKTSIDR</sequence>
<dbReference type="RefSeq" id="WP_002748784.1">
    <property type="nucleotide sequence ID" value="NZ_AKWM02000002.1"/>
</dbReference>
<dbReference type="Proteomes" id="UP000001343">
    <property type="component" value="Unassembled WGS sequence"/>
</dbReference>
<reference evidence="1 2" key="1">
    <citation type="journal article" date="2014" name="Int. J. Syst. Evol. Microbiol.">
        <title>Leptospira mayottensis sp. nov., a pathogenic species of the genus Leptospira isolated from humans.</title>
        <authorList>
            <person name="Bourhy P."/>
            <person name="Collet L."/>
            <person name="Brisse S."/>
            <person name="Picardeau M."/>
        </authorList>
    </citation>
    <scope>NUCLEOTIDE SEQUENCE [LARGE SCALE GENOMIC DNA]</scope>
    <source>
        <strain evidence="1 2">200901122</strain>
    </source>
</reference>
<name>A0AA87MSJ8_9LEPT</name>
<dbReference type="EMBL" id="AKWM02000002">
    <property type="protein sequence ID" value="EKS02019.1"/>
    <property type="molecule type" value="Genomic_DNA"/>
</dbReference>
<evidence type="ECO:0000313" key="1">
    <source>
        <dbReference type="EMBL" id="EKS02019.1"/>
    </source>
</evidence>
<protein>
    <submittedName>
        <fullName evidence="1">Uncharacterized protein</fullName>
    </submittedName>
</protein>
<dbReference type="AlphaFoldDB" id="A0AA87MSJ8"/>
<evidence type="ECO:0000313" key="2">
    <source>
        <dbReference type="Proteomes" id="UP000001343"/>
    </source>
</evidence>
<organism evidence="1 2">
    <name type="scientific">Leptospira mayottensis 200901122</name>
    <dbReference type="NCBI Taxonomy" id="1193010"/>
    <lineage>
        <taxon>Bacteria</taxon>
        <taxon>Pseudomonadati</taxon>
        <taxon>Spirochaetota</taxon>
        <taxon>Spirochaetia</taxon>
        <taxon>Leptospirales</taxon>
        <taxon>Leptospiraceae</taxon>
        <taxon>Leptospira</taxon>
    </lineage>
</organism>
<proteinExistence type="predicted"/>
<gene>
    <name evidence="1" type="ORF">LEP1GSC125_0905</name>
</gene>